<keyword evidence="3" id="KW-1185">Reference proteome</keyword>
<evidence type="ECO:0000313" key="3">
    <source>
        <dbReference type="Proteomes" id="UP001443914"/>
    </source>
</evidence>
<dbReference type="GO" id="GO:0015074">
    <property type="term" value="P:DNA integration"/>
    <property type="evidence" value="ECO:0007669"/>
    <property type="project" value="InterPro"/>
</dbReference>
<dbReference type="PANTHER" id="PTHR48475:SF1">
    <property type="entry name" value="RNASE H TYPE-1 DOMAIN-CONTAINING PROTEIN"/>
    <property type="match status" value="1"/>
</dbReference>
<sequence length="246" mass="28114">MEADCIKYVKHCHNCQIFGNVQHVSPTPLYNLTSPWPFSTWGIDVIGKITPVGAGGHCFILVAINYFTKWVEAASFRTLGTKEPNKIPLALWGYRTTIRTPTGMTPYFLTYGMEAVQLVEVEYPSLRILMESEIPESEWARERFEQLMLLDERRLNSLSTVQMYQARLQRAFNKKVKSRNIKVGDLVLKSVRAPLLVDPRGKFKPNWAGPYIVKEIYSGGAVKLTDLDGEEFSNVTNLDQLKKYYP</sequence>
<evidence type="ECO:0000313" key="2">
    <source>
        <dbReference type="EMBL" id="KAK9689893.1"/>
    </source>
</evidence>
<dbReference type="InterPro" id="IPR036397">
    <property type="entry name" value="RNaseH_sf"/>
</dbReference>
<reference evidence="2" key="1">
    <citation type="submission" date="2024-03" db="EMBL/GenBank/DDBJ databases">
        <title>WGS assembly of Saponaria officinalis var. Norfolk2.</title>
        <authorList>
            <person name="Jenkins J."/>
            <person name="Shu S."/>
            <person name="Grimwood J."/>
            <person name="Barry K."/>
            <person name="Goodstein D."/>
            <person name="Schmutz J."/>
            <person name="Leebens-Mack J."/>
            <person name="Osbourn A."/>
        </authorList>
    </citation>
    <scope>NUCLEOTIDE SEQUENCE [LARGE SCALE GENOMIC DNA]</scope>
    <source>
        <strain evidence="2">JIC</strain>
    </source>
</reference>
<dbReference type="PANTHER" id="PTHR48475">
    <property type="entry name" value="RIBONUCLEASE H"/>
    <property type="match status" value="1"/>
</dbReference>
<dbReference type="SUPFAM" id="SSF53098">
    <property type="entry name" value="Ribonuclease H-like"/>
    <property type="match status" value="1"/>
</dbReference>
<dbReference type="EMBL" id="JBDFQZ010000009">
    <property type="protein sequence ID" value="KAK9689893.1"/>
    <property type="molecule type" value="Genomic_DNA"/>
</dbReference>
<name>A0AAW1IKJ3_SAPOF</name>
<dbReference type="GO" id="GO:0003676">
    <property type="term" value="F:nucleic acid binding"/>
    <property type="evidence" value="ECO:0007669"/>
    <property type="project" value="InterPro"/>
</dbReference>
<dbReference type="PROSITE" id="PS50994">
    <property type="entry name" value="INTEGRASE"/>
    <property type="match status" value="1"/>
</dbReference>
<accession>A0AAW1IKJ3</accession>
<dbReference type="Proteomes" id="UP001443914">
    <property type="component" value="Unassembled WGS sequence"/>
</dbReference>
<evidence type="ECO:0000259" key="1">
    <source>
        <dbReference type="PROSITE" id="PS50994"/>
    </source>
</evidence>
<comment type="caution">
    <text evidence="2">The sequence shown here is derived from an EMBL/GenBank/DDBJ whole genome shotgun (WGS) entry which is preliminary data.</text>
</comment>
<dbReference type="InterPro" id="IPR012337">
    <property type="entry name" value="RNaseH-like_sf"/>
</dbReference>
<gene>
    <name evidence="2" type="ORF">RND81_09G088800</name>
</gene>
<dbReference type="InterPro" id="IPR001584">
    <property type="entry name" value="Integrase_cat-core"/>
</dbReference>
<organism evidence="2 3">
    <name type="scientific">Saponaria officinalis</name>
    <name type="common">Common soapwort</name>
    <name type="synonym">Lychnis saponaria</name>
    <dbReference type="NCBI Taxonomy" id="3572"/>
    <lineage>
        <taxon>Eukaryota</taxon>
        <taxon>Viridiplantae</taxon>
        <taxon>Streptophyta</taxon>
        <taxon>Embryophyta</taxon>
        <taxon>Tracheophyta</taxon>
        <taxon>Spermatophyta</taxon>
        <taxon>Magnoliopsida</taxon>
        <taxon>eudicotyledons</taxon>
        <taxon>Gunneridae</taxon>
        <taxon>Pentapetalae</taxon>
        <taxon>Caryophyllales</taxon>
        <taxon>Caryophyllaceae</taxon>
        <taxon>Caryophylleae</taxon>
        <taxon>Saponaria</taxon>
    </lineage>
</organism>
<dbReference type="AlphaFoldDB" id="A0AAW1IKJ3"/>
<dbReference type="Gene3D" id="3.30.420.10">
    <property type="entry name" value="Ribonuclease H-like superfamily/Ribonuclease H"/>
    <property type="match status" value="1"/>
</dbReference>
<proteinExistence type="predicted"/>
<protein>
    <recommendedName>
        <fullName evidence="1">Integrase catalytic domain-containing protein</fullName>
    </recommendedName>
</protein>
<feature type="domain" description="Integrase catalytic" evidence="1">
    <location>
        <begin position="33"/>
        <end position="202"/>
    </location>
</feature>